<feature type="domain" description="Knr4/Smi1-like" evidence="1">
    <location>
        <begin position="38"/>
        <end position="157"/>
    </location>
</feature>
<organism evidence="2 3">
    <name type="scientific">Hyphomonas pacifica</name>
    <dbReference type="NCBI Taxonomy" id="1280941"/>
    <lineage>
        <taxon>Bacteria</taxon>
        <taxon>Pseudomonadati</taxon>
        <taxon>Pseudomonadota</taxon>
        <taxon>Alphaproteobacteria</taxon>
        <taxon>Hyphomonadales</taxon>
        <taxon>Hyphomonadaceae</taxon>
        <taxon>Hyphomonas</taxon>
    </lineage>
</organism>
<dbReference type="RefSeq" id="WP_034824076.1">
    <property type="nucleotide sequence ID" value="NZ_AWFA01000003.1"/>
</dbReference>
<accession>A0A328K238</accession>
<comment type="caution">
    <text evidence="2">The sequence shown here is derived from an EMBL/GenBank/DDBJ whole genome shotgun (WGS) entry which is preliminary data.</text>
</comment>
<protein>
    <recommendedName>
        <fullName evidence="1">Knr4/Smi1-like domain-containing protein</fullName>
    </recommendedName>
</protein>
<dbReference type="Pfam" id="PF09346">
    <property type="entry name" value="SMI1_KNR4"/>
    <property type="match status" value="1"/>
</dbReference>
<evidence type="ECO:0000259" key="1">
    <source>
        <dbReference type="Pfam" id="PF09346"/>
    </source>
</evidence>
<sequence>MDESKTNTPISTYIESLSKAGAGVVAHLREGSSAPGKAFETKVKGLMLPDEVKWLWRTFDGMNSEDTTLDQLWLEGCFYFFSEAEALDDFMITQRLWEKDEAFKDYWPQGFFPIATPGDGSRMLVDCSPQSETFGAVFELFHGGGVSALAPSLFDYFTLARKWLEENAIWIDEDGNVDRDFDRSDDIQQQMFPDAMY</sequence>
<evidence type="ECO:0000313" key="3">
    <source>
        <dbReference type="Proteomes" id="UP000249123"/>
    </source>
</evidence>
<gene>
    <name evidence="2" type="ORF">HY3_03285</name>
</gene>
<reference evidence="2 3" key="1">
    <citation type="submission" date="2013-04" db="EMBL/GenBank/DDBJ databases">
        <title>Hyphomonas sp. T24B3 Genome Sequencing.</title>
        <authorList>
            <person name="Lai Q."/>
            <person name="Shao Z."/>
        </authorList>
    </citation>
    <scope>NUCLEOTIDE SEQUENCE [LARGE SCALE GENOMIC DNA]</scope>
    <source>
        <strain evidence="2 3">T24B3</strain>
    </source>
</reference>
<dbReference type="SUPFAM" id="SSF160631">
    <property type="entry name" value="SMI1/KNR4-like"/>
    <property type="match status" value="1"/>
</dbReference>
<dbReference type="STRING" id="1280941.HY2_07450"/>
<proteinExistence type="predicted"/>
<dbReference type="InterPro" id="IPR018958">
    <property type="entry name" value="Knr4/Smi1-like_dom"/>
</dbReference>
<evidence type="ECO:0000313" key="2">
    <source>
        <dbReference type="EMBL" id="RAN32364.1"/>
    </source>
</evidence>
<accession>A0A062U827</accession>
<dbReference type="EMBL" id="AWFB01000034">
    <property type="protein sequence ID" value="RAN32364.1"/>
    <property type="molecule type" value="Genomic_DNA"/>
</dbReference>
<keyword evidence="3" id="KW-1185">Reference proteome</keyword>
<dbReference type="InterPro" id="IPR037883">
    <property type="entry name" value="Knr4/Smi1-like_sf"/>
</dbReference>
<dbReference type="AlphaFoldDB" id="A0A062U827"/>
<dbReference type="Proteomes" id="UP000249123">
    <property type="component" value="Unassembled WGS sequence"/>
</dbReference>
<name>A0A062U827_9PROT</name>